<evidence type="ECO:0000256" key="5">
    <source>
        <dbReference type="SAM" id="MobiDB-lite"/>
    </source>
</evidence>
<keyword evidence="4" id="KW-0807">Transducer</keyword>
<dbReference type="InterPro" id="IPR004090">
    <property type="entry name" value="Chemotax_Me-accpt_rcpt"/>
</dbReference>
<keyword evidence="6" id="KW-1133">Transmembrane helix</keyword>
<feature type="region of interest" description="Disordered" evidence="5">
    <location>
        <begin position="561"/>
        <end position="600"/>
    </location>
</feature>
<sequence>MTEPTKKRRAMPLANLRISKRLALGFGLICIMLIVMIVLSNAMLARTNAGTDEIVNGRMPRIALTTQMQDRINDIAISLRNMILSESGSDHRRQVKDIMAARAAMDAILVKLRASLHNRKALELLAQMEKETALYKAGQDAMIKHLEAEEVDEARALLGEDLGPLLMRLKRATSEQTALQVAIADQAARDAAATYRNTSLLMWGLGGVALLLSVLAAWAITRSITRPLAQALTVANTVAAGDLTSRIEVTTHDETGQLLQALKTMNENLARTVGTVRVGTDTIAVAAAEVAAGSHDLSIRTEQQAAALEEAASSMEELTATVRQNADNARQANVMAGLASSVASRGGDVIEQVVGTMDGINASSNKINDIIGVIDGIAFQTNILALNAAVEAARAGEQGRGFAVVAGEVRNLAQRSAAAAREIKGLIQDSNGKVAEGGKLVAQAGQTMREIVDSVRSVTDIMTGISAASLEQTAGIEQINQAVAQMDEGTQQNAALVEEAAAAATSMREQAALLAQAVAVFRIDEAQRQGASAAVAAAAPQPVAPVRAVPAPAPVAVPAPAPAPAPTPATRKAIAPAKAPPKPAATSGPTPVAAGDWEEF</sequence>
<dbReference type="SMART" id="SM00304">
    <property type="entry name" value="HAMP"/>
    <property type="match status" value="1"/>
</dbReference>
<dbReference type="PANTHER" id="PTHR43531:SF14">
    <property type="entry name" value="METHYL-ACCEPTING CHEMOTAXIS PROTEIN I-RELATED"/>
    <property type="match status" value="1"/>
</dbReference>
<dbReference type="InterPro" id="IPR003660">
    <property type="entry name" value="HAMP_dom"/>
</dbReference>
<keyword evidence="6" id="KW-0812">Transmembrane</keyword>
<dbReference type="Pfam" id="PF00672">
    <property type="entry name" value="HAMP"/>
    <property type="match status" value="1"/>
</dbReference>
<accession>A0A7W9U5L1</accession>
<dbReference type="AlphaFoldDB" id="A0A7W9U5L1"/>
<dbReference type="Pfam" id="PF00015">
    <property type="entry name" value="MCPsignal"/>
    <property type="match status" value="1"/>
</dbReference>
<keyword evidence="6" id="KW-0472">Membrane</keyword>
<dbReference type="GO" id="GO:0006935">
    <property type="term" value="P:chemotaxis"/>
    <property type="evidence" value="ECO:0007669"/>
    <property type="project" value="InterPro"/>
</dbReference>
<comment type="caution">
    <text evidence="9">The sequence shown here is derived from an EMBL/GenBank/DDBJ whole genome shotgun (WGS) entry which is preliminary data.</text>
</comment>
<dbReference type="Proteomes" id="UP000540787">
    <property type="component" value="Unassembled WGS sequence"/>
</dbReference>
<dbReference type="GO" id="GO:0007165">
    <property type="term" value="P:signal transduction"/>
    <property type="evidence" value="ECO:0007669"/>
    <property type="project" value="UniProtKB-KW"/>
</dbReference>
<evidence type="ECO:0000256" key="2">
    <source>
        <dbReference type="ARBA" id="ARBA00022481"/>
    </source>
</evidence>
<protein>
    <submittedName>
        <fullName evidence="9">Methyl-accepting chemotaxis protein</fullName>
    </submittedName>
</protein>
<proteinExistence type="inferred from homology"/>
<evidence type="ECO:0000256" key="4">
    <source>
        <dbReference type="PROSITE-ProRule" id="PRU00284"/>
    </source>
</evidence>
<dbReference type="InterPro" id="IPR051310">
    <property type="entry name" value="MCP_chemotaxis"/>
</dbReference>
<feature type="domain" description="Methyl-accepting transducer" evidence="7">
    <location>
        <begin position="279"/>
        <end position="508"/>
    </location>
</feature>
<dbReference type="Gene3D" id="1.10.287.950">
    <property type="entry name" value="Methyl-accepting chemotaxis protein"/>
    <property type="match status" value="1"/>
</dbReference>
<keyword evidence="2" id="KW-0488">Methylation</keyword>
<dbReference type="PRINTS" id="PR00260">
    <property type="entry name" value="CHEMTRNSDUCR"/>
</dbReference>
<dbReference type="Pfam" id="PF12729">
    <property type="entry name" value="4HB_MCP_1"/>
    <property type="match status" value="1"/>
</dbReference>
<organism evidence="9 10">
    <name type="scientific">Massilia aurea</name>
    <dbReference type="NCBI Taxonomy" id="373040"/>
    <lineage>
        <taxon>Bacteria</taxon>
        <taxon>Pseudomonadati</taxon>
        <taxon>Pseudomonadota</taxon>
        <taxon>Betaproteobacteria</taxon>
        <taxon>Burkholderiales</taxon>
        <taxon>Oxalobacteraceae</taxon>
        <taxon>Telluria group</taxon>
        <taxon>Massilia</taxon>
    </lineage>
</organism>
<dbReference type="InterPro" id="IPR024478">
    <property type="entry name" value="HlyB_4HB_MCP"/>
</dbReference>
<dbReference type="CDD" id="cd19411">
    <property type="entry name" value="MCP2201-like_sensor"/>
    <property type="match status" value="1"/>
</dbReference>
<dbReference type="PROSITE" id="PS50111">
    <property type="entry name" value="CHEMOTAXIS_TRANSDUC_2"/>
    <property type="match status" value="1"/>
</dbReference>
<dbReference type="InterPro" id="IPR004089">
    <property type="entry name" value="MCPsignal_dom"/>
</dbReference>
<feature type="compositionally biased region" description="Low complexity" evidence="5">
    <location>
        <begin position="568"/>
        <end position="577"/>
    </location>
</feature>
<keyword evidence="10" id="KW-1185">Reference proteome</keyword>
<evidence type="ECO:0000256" key="1">
    <source>
        <dbReference type="ARBA" id="ARBA00004370"/>
    </source>
</evidence>
<evidence type="ECO:0000256" key="6">
    <source>
        <dbReference type="SAM" id="Phobius"/>
    </source>
</evidence>
<dbReference type="PROSITE" id="PS50885">
    <property type="entry name" value="HAMP"/>
    <property type="match status" value="1"/>
</dbReference>
<feature type="transmembrane region" description="Helical" evidence="6">
    <location>
        <begin position="200"/>
        <end position="220"/>
    </location>
</feature>
<feature type="transmembrane region" description="Helical" evidence="6">
    <location>
        <begin position="21"/>
        <end position="44"/>
    </location>
</feature>
<name>A0A7W9U5L1_9BURK</name>
<evidence type="ECO:0000313" key="9">
    <source>
        <dbReference type="EMBL" id="MBB6132066.1"/>
    </source>
</evidence>
<dbReference type="SMART" id="SM00283">
    <property type="entry name" value="MA"/>
    <property type="match status" value="1"/>
</dbReference>
<dbReference type="InterPro" id="IPR047347">
    <property type="entry name" value="YvaQ-like_sensor"/>
</dbReference>
<dbReference type="CDD" id="cd11386">
    <property type="entry name" value="MCP_signal"/>
    <property type="match status" value="1"/>
</dbReference>
<feature type="domain" description="HAMP" evidence="8">
    <location>
        <begin position="222"/>
        <end position="274"/>
    </location>
</feature>
<gene>
    <name evidence="9" type="ORF">HD842_000177</name>
</gene>
<dbReference type="SUPFAM" id="SSF58104">
    <property type="entry name" value="Methyl-accepting chemotaxis protein (MCP) signaling domain"/>
    <property type="match status" value="1"/>
</dbReference>
<dbReference type="GO" id="GO:0005886">
    <property type="term" value="C:plasma membrane"/>
    <property type="evidence" value="ECO:0007669"/>
    <property type="project" value="TreeGrafter"/>
</dbReference>
<comment type="similarity">
    <text evidence="3">Belongs to the methyl-accepting chemotaxis (MCP) protein family.</text>
</comment>
<evidence type="ECO:0000259" key="8">
    <source>
        <dbReference type="PROSITE" id="PS50885"/>
    </source>
</evidence>
<dbReference type="FunFam" id="1.10.287.950:FF:000001">
    <property type="entry name" value="Methyl-accepting chemotaxis sensory transducer"/>
    <property type="match status" value="1"/>
</dbReference>
<dbReference type="EMBL" id="JACHBX010000001">
    <property type="protein sequence ID" value="MBB6132066.1"/>
    <property type="molecule type" value="Genomic_DNA"/>
</dbReference>
<evidence type="ECO:0000256" key="3">
    <source>
        <dbReference type="ARBA" id="ARBA00029447"/>
    </source>
</evidence>
<reference evidence="9 10" key="1">
    <citation type="submission" date="2020-08" db="EMBL/GenBank/DDBJ databases">
        <title>The Agave Microbiome: Exploring the role of microbial communities in plant adaptations to desert environments.</title>
        <authorList>
            <person name="Partida-Martinez L.P."/>
        </authorList>
    </citation>
    <scope>NUCLEOTIDE SEQUENCE [LARGE SCALE GENOMIC DNA]</scope>
    <source>
        <strain evidence="9 10">AT3.2</strain>
    </source>
</reference>
<dbReference type="GO" id="GO:0004888">
    <property type="term" value="F:transmembrane signaling receptor activity"/>
    <property type="evidence" value="ECO:0007669"/>
    <property type="project" value="InterPro"/>
</dbReference>
<comment type="subcellular location">
    <subcellularLocation>
        <location evidence="1">Membrane</location>
    </subcellularLocation>
</comment>
<dbReference type="CDD" id="cd06225">
    <property type="entry name" value="HAMP"/>
    <property type="match status" value="1"/>
</dbReference>
<dbReference type="Gene3D" id="6.10.340.10">
    <property type="match status" value="1"/>
</dbReference>
<dbReference type="PANTHER" id="PTHR43531">
    <property type="entry name" value="PROTEIN ICFG"/>
    <property type="match status" value="1"/>
</dbReference>
<evidence type="ECO:0000313" key="10">
    <source>
        <dbReference type="Proteomes" id="UP000540787"/>
    </source>
</evidence>
<evidence type="ECO:0000259" key="7">
    <source>
        <dbReference type="PROSITE" id="PS50111"/>
    </source>
</evidence>